<organism evidence="1 2">
    <name type="scientific">Methylotuvimicrobium buryatense</name>
    <name type="common">Methylomicrobium buryatense</name>
    <dbReference type="NCBI Taxonomy" id="95641"/>
    <lineage>
        <taxon>Bacteria</taxon>
        <taxon>Pseudomonadati</taxon>
        <taxon>Pseudomonadota</taxon>
        <taxon>Gammaproteobacteria</taxon>
        <taxon>Methylococcales</taxon>
        <taxon>Methylococcaceae</taxon>
        <taxon>Methylotuvimicrobium</taxon>
    </lineage>
</organism>
<dbReference type="KEGG" id="mbur:EQU24_13640"/>
<keyword evidence="2" id="KW-1185">Reference proteome</keyword>
<evidence type="ECO:0000313" key="1">
    <source>
        <dbReference type="EMBL" id="QCW83163.1"/>
    </source>
</evidence>
<dbReference type="RefSeq" id="WP_014148346.1">
    <property type="nucleotide sequence ID" value="NZ_CP035467.1"/>
</dbReference>
<name>A0A4P9URJ1_METBY</name>
<dbReference type="EMBL" id="CP035467">
    <property type="protein sequence ID" value="QCW83163.1"/>
    <property type="molecule type" value="Genomic_DNA"/>
</dbReference>
<dbReference type="Proteomes" id="UP000305881">
    <property type="component" value="Chromosome"/>
</dbReference>
<protein>
    <submittedName>
        <fullName evidence="1">Uncharacterized protein</fullName>
    </submittedName>
</protein>
<dbReference type="OrthoDB" id="5571321at2"/>
<accession>A0A4P9URJ1</accession>
<gene>
    <name evidence="1" type="ORF">EQU24_13640</name>
</gene>
<proteinExistence type="predicted"/>
<evidence type="ECO:0000313" key="2">
    <source>
        <dbReference type="Proteomes" id="UP000305881"/>
    </source>
</evidence>
<dbReference type="AlphaFoldDB" id="A0A4P9URJ1"/>
<sequence length="85" mass="9705">MKKPKSIQLKIIEKPEDLIHKAKQAAENYGLQFLGDIEQGIIKGFGIEADYMLQEDILTITVFRKPILISWATVEQKVRTLVQHG</sequence>
<reference evidence="2" key="1">
    <citation type="journal article" date="2019" name="J. Bacteriol.">
        <title>A Mutagenic Screen Identifies a TonB-Dependent Receptor Required for the Lanthanide Metal Switch in the Type I Methanotroph 'Methylotuvimicrobium buryatense' 5GB1C.</title>
        <authorList>
            <person name="Groom J.D."/>
            <person name="Ford S.M."/>
            <person name="Pesesky M.W."/>
            <person name="Lidstrom M.E."/>
        </authorList>
    </citation>
    <scope>NUCLEOTIDE SEQUENCE [LARGE SCALE GENOMIC DNA]</scope>
    <source>
        <strain evidence="2">5GB1C</strain>
    </source>
</reference>